<feature type="transmembrane region" description="Helical" evidence="1">
    <location>
        <begin position="42"/>
        <end position="60"/>
    </location>
</feature>
<dbReference type="Pfam" id="PF07758">
    <property type="entry name" value="DUF1614"/>
    <property type="match status" value="1"/>
</dbReference>
<reference evidence="3" key="1">
    <citation type="submission" date="2016-10" db="EMBL/GenBank/DDBJ databases">
        <authorList>
            <person name="Varghese N."/>
            <person name="Submissions S."/>
        </authorList>
    </citation>
    <scope>NUCLEOTIDE SEQUENCE [LARGE SCALE GENOMIC DNA]</scope>
    <source>
        <strain evidence="3">Nm76</strain>
    </source>
</reference>
<sequence>MKNYFSPLHLLLFIFLLGVMMMLFQVELLSFAFVKLGLPPESGLMVLLLSLLGSAINLPVARIKSDVPVQEPALPAYWGLLRMPPQPFHNETQILINLGGCLIPATLSLYLFSHSTLSLSSTLLGIAIISAISYYFSRPIQGLGIGMPVLVAPISAALTGLIISPEQSAALAYISGTLGVLIGADLLHMKDISRLGTPYASIGGAGTFDGIFITGVVAALLA</sequence>
<gene>
    <name evidence="2" type="ORF">SAMN05216333_102231</name>
</gene>
<evidence type="ECO:0000313" key="2">
    <source>
        <dbReference type="EMBL" id="SEN95889.1"/>
    </source>
</evidence>
<feature type="transmembrane region" description="Helical" evidence="1">
    <location>
        <begin position="118"/>
        <end position="136"/>
    </location>
</feature>
<protein>
    <submittedName>
        <fullName evidence="2">Uncharacterized membrane protein</fullName>
    </submittedName>
</protein>
<feature type="transmembrane region" description="Helical" evidence="1">
    <location>
        <begin position="143"/>
        <end position="163"/>
    </location>
</feature>
<feature type="transmembrane region" description="Helical" evidence="1">
    <location>
        <begin position="199"/>
        <end position="221"/>
    </location>
</feature>
<keyword evidence="1" id="KW-0812">Transmembrane</keyword>
<dbReference type="EMBL" id="FODO01000002">
    <property type="protein sequence ID" value="SEN95889.1"/>
    <property type="molecule type" value="Genomic_DNA"/>
</dbReference>
<dbReference type="OrthoDB" id="9782559at2"/>
<name>A0A1H8KSM2_9PROT</name>
<proteinExistence type="predicted"/>
<dbReference type="InterPro" id="IPR011672">
    <property type="entry name" value="DUF1614"/>
</dbReference>
<evidence type="ECO:0000313" key="3">
    <source>
        <dbReference type="Proteomes" id="UP000198814"/>
    </source>
</evidence>
<feature type="transmembrane region" description="Helical" evidence="1">
    <location>
        <begin position="169"/>
        <end position="187"/>
    </location>
</feature>
<dbReference type="RefSeq" id="WP_090321421.1">
    <property type="nucleotide sequence ID" value="NZ_FNOE01000027.1"/>
</dbReference>
<keyword evidence="1" id="KW-0472">Membrane</keyword>
<dbReference type="AlphaFoldDB" id="A0A1H8KSM2"/>
<dbReference type="Proteomes" id="UP000198814">
    <property type="component" value="Unassembled WGS sequence"/>
</dbReference>
<keyword evidence="3" id="KW-1185">Reference proteome</keyword>
<organism evidence="2 3">
    <name type="scientific">Nitrosomonas oligotropha</name>
    <dbReference type="NCBI Taxonomy" id="42354"/>
    <lineage>
        <taxon>Bacteria</taxon>
        <taxon>Pseudomonadati</taxon>
        <taxon>Pseudomonadota</taxon>
        <taxon>Betaproteobacteria</taxon>
        <taxon>Nitrosomonadales</taxon>
        <taxon>Nitrosomonadaceae</taxon>
        <taxon>Nitrosomonas</taxon>
    </lineage>
</organism>
<accession>A0A1H8KSM2</accession>
<keyword evidence="1" id="KW-1133">Transmembrane helix</keyword>
<evidence type="ECO:0000256" key="1">
    <source>
        <dbReference type="SAM" id="Phobius"/>
    </source>
</evidence>
<feature type="transmembrane region" description="Helical" evidence="1">
    <location>
        <begin position="12"/>
        <end position="36"/>
    </location>
</feature>